<sequence>MFQSGKELETVFSTEAAFYKLKTNGITHVCRSRAAIRRKGSQEDGVNALFVLLNPGKCLPADGEDSISFLTGETGKLPLVPALPDNTMYQLMRLMERMNWNLIEVINLTDIRTGKFDDYKESQKLMNKHWDSRHNIFSFDRCIELLDCVERADSLIAGWGTKAPISPAAEKAYTILSQFGTINGVTYRNHPLYYHPFPWIKAKCIQWLDEMEEQLKRAEQVV</sequence>
<dbReference type="Proteomes" id="UP001597109">
    <property type="component" value="Unassembled WGS sequence"/>
</dbReference>
<proteinExistence type="predicted"/>
<protein>
    <submittedName>
        <fullName evidence="1">DUF1643 domain-containing protein</fullName>
    </submittedName>
</protein>
<organism evidence="1 2">
    <name type="scientific">Metaplanococcus flavidus</name>
    <dbReference type="NCBI Taxonomy" id="569883"/>
    <lineage>
        <taxon>Bacteria</taxon>
        <taxon>Bacillati</taxon>
        <taxon>Bacillota</taxon>
        <taxon>Bacilli</taxon>
        <taxon>Bacillales</taxon>
        <taxon>Caryophanaceae</taxon>
        <taxon>Metaplanococcus</taxon>
    </lineage>
</organism>
<dbReference type="RefSeq" id="WP_144841698.1">
    <property type="nucleotide sequence ID" value="NZ_JBHTKI010000037.1"/>
</dbReference>
<keyword evidence="2" id="KW-1185">Reference proteome</keyword>
<evidence type="ECO:0000313" key="1">
    <source>
        <dbReference type="EMBL" id="MFD1032833.1"/>
    </source>
</evidence>
<evidence type="ECO:0000313" key="2">
    <source>
        <dbReference type="Proteomes" id="UP001597109"/>
    </source>
</evidence>
<dbReference type="EMBL" id="JBHTKI010000037">
    <property type="protein sequence ID" value="MFD1032833.1"/>
    <property type="molecule type" value="Genomic_DNA"/>
</dbReference>
<dbReference type="InterPro" id="IPR012441">
    <property type="entry name" value="DUF1643"/>
</dbReference>
<accession>A0ABW3LDZ9</accession>
<name>A0ABW3LDZ9_9BACL</name>
<comment type="caution">
    <text evidence="1">The sequence shown here is derived from an EMBL/GenBank/DDBJ whole genome shotgun (WGS) entry which is preliminary data.</text>
</comment>
<dbReference type="Pfam" id="PF07799">
    <property type="entry name" value="DUF1643"/>
    <property type="match status" value="1"/>
</dbReference>
<reference evidence="2" key="1">
    <citation type="journal article" date="2019" name="Int. J. Syst. Evol. Microbiol.">
        <title>The Global Catalogue of Microorganisms (GCM) 10K type strain sequencing project: providing services to taxonomists for standard genome sequencing and annotation.</title>
        <authorList>
            <consortium name="The Broad Institute Genomics Platform"/>
            <consortium name="The Broad Institute Genome Sequencing Center for Infectious Disease"/>
            <person name="Wu L."/>
            <person name="Ma J."/>
        </authorList>
    </citation>
    <scope>NUCLEOTIDE SEQUENCE [LARGE SCALE GENOMIC DNA]</scope>
    <source>
        <strain evidence="2">CCUG 56756</strain>
    </source>
</reference>
<gene>
    <name evidence="1" type="ORF">ACFQ1X_15485</name>
</gene>